<feature type="domain" description="PDZ" evidence="3">
    <location>
        <begin position="256"/>
        <end position="352"/>
    </location>
</feature>
<dbReference type="PRINTS" id="PR00834">
    <property type="entry name" value="PROTEASES2C"/>
</dbReference>
<name>A0A6J7EVJ3_9ZZZZ</name>
<dbReference type="EMBL" id="CAFABE010000030">
    <property type="protein sequence ID" value="CAB4826609.1"/>
    <property type="molecule type" value="Genomic_DNA"/>
</dbReference>
<dbReference type="AlphaFoldDB" id="A0A6J7EVJ3"/>
<sequence length="368" mass="36245">MIVGAVVLVLLVGLLGGVVGGSLVSSNNSSSLTISQSTTSPGAAILPSGLAIPRLVKQTLPSVVSIDVKNNGSEEQGTGMIISSNGMVITNNHVIAAASGGGTITITQSGSTKSEPAKLVGAVPADDVALLQIQGASNLPFVTFGNSNKVQVGDAVVAIGNALGLAAGTPTVTQGIISALGRTVTAGDGINSATETLTNMIQTDAAINPGNSGGPLLDSSGSVIGMNTAVAGSSGTGSNAQNIGFAIPSSTIEQLLPQLEKGGTAPTQSAGGYMGIQITTLTPDLQAQYKLTPTTGAVILSVVPGSPASTAGLRQGEVIVKINSKKIVTASQVTQITQSSPPGTVLNVVVYQGSTQKTLSVTLGSPPS</sequence>
<dbReference type="InterPro" id="IPR009003">
    <property type="entry name" value="Peptidase_S1_PA"/>
</dbReference>
<dbReference type="Gene3D" id="2.30.42.10">
    <property type="match status" value="1"/>
</dbReference>
<evidence type="ECO:0000313" key="5">
    <source>
        <dbReference type="EMBL" id="CAB4884149.1"/>
    </source>
</evidence>
<evidence type="ECO:0000256" key="1">
    <source>
        <dbReference type="ARBA" id="ARBA00022670"/>
    </source>
</evidence>
<dbReference type="GO" id="GO:0004252">
    <property type="term" value="F:serine-type endopeptidase activity"/>
    <property type="evidence" value="ECO:0007669"/>
    <property type="project" value="InterPro"/>
</dbReference>
<dbReference type="PANTHER" id="PTHR43343">
    <property type="entry name" value="PEPTIDASE S12"/>
    <property type="match status" value="1"/>
</dbReference>
<dbReference type="InterPro" id="IPR036034">
    <property type="entry name" value="PDZ_sf"/>
</dbReference>
<reference evidence="5" key="1">
    <citation type="submission" date="2020-05" db="EMBL/GenBank/DDBJ databases">
        <authorList>
            <person name="Chiriac C."/>
            <person name="Salcher M."/>
            <person name="Ghai R."/>
            <person name="Kavagutti S V."/>
        </authorList>
    </citation>
    <scope>NUCLEOTIDE SEQUENCE</scope>
</reference>
<dbReference type="SUPFAM" id="SSF50494">
    <property type="entry name" value="Trypsin-like serine proteases"/>
    <property type="match status" value="1"/>
</dbReference>
<gene>
    <name evidence="4" type="ORF">UFOPK3164_00807</name>
    <name evidence="5" type="ORF">UFOPK3427_01849</name>
    <name evidence="6" type="ORF">UFOPK4112_01399</name>
</gene>
<evidence type="ECO:0000256" key="2">
    <source>
        <dbReference type="ARBA" id="ARBA00022801"/>
    </source>
</evidence>
<protein>
    <submittedName>
        <fullName evidence="5">Unannotated protein</fullName>
    </submittedName>
</protein>
<dbReference type="Pfam" id="PF13365">
    <property type="entry name" value="Trypsin_2"/>
    <property type="match status" value="1"/>
</dbReference>
<proteinExistence type="predicted"/>
<dbReference type="EMBL" id="CAFBPM010000015">
    <property type="protein sequence ID" value="CAB5028397.1"/>
    <property type="molecule type" value="Genomic_DNA"/>
</dbReference>
<keyword evidence="2" id="KW-0378">Hydrolase</keyword>
<organism evidence="5">
    <name type="scientific">freshwater metagenome</name>
    <dbReference type="NCBI Taxonomy" id="449393"/>
    <lineage>
        <taxon>unclassified sequences</taxon>
        <taxon>metagenomes</taxon>
        <taxon>ecological metagenomes</taxon>
    </lineage>
</organism>
<dbReference type="InterPro" id="IPR051201">
    <property type="entry name" value="Chloro_Bact_Ser_Proteases"/>
</dbReference>
<evidence type="ECO:0000313" key="6">
    <source>
        <dbReference type="EMBL" id="CAB5028397.1"/>
    </source>
</evidence>
<dbReference type="PANTHER" id="PTHR43343:SF3">
    <property type="entry name" value="PROTEASE DO-LIKE 8, CHLOROPLASTIC"/>
    <property type="match status" value="1"/>
</dbReference>
<dbReference type="Gene3D" id="2.40.10.120">
    <property type="match status" value="1"/>
</dbReference>
<evidence type="ECO:0000259" key="3">
    <source>
        <dbReference type="PROSITE" id="PS50106"/>
    </source>
</evidence>
<evidence type="ECO:0000313" key="4">
    <source>
        <dbReference type="EMBL" id="CAB4826609.1"/>
    </source>
</evidence>
<dbReference type="EMBL" id="CAFBLT010000004">
    <property type="protein sequence ID" value="CAB4884149.1"/>
    <property type="molecule type" value="Genomic_DNA"/>
</dbReference>
<dbReference type="Pfam" id="PF13180">
    <property type="entry name" value="PDZ_2"/>
    <property type="match status" value="1"/>
</dbReference>
<dbReference type="InterPro" id="IPR001940">
    <property type="entry name" value="Peptidase_S1C"/>
</dbReference>
<dbReference type="InterPro" id="IPR001478">
    <property type="entry name" value="PDZ"/>
</dbReference>
<dbReference type="SMART" id="SM00228">
    <property type="entry name" value="PDZ"/>
    <property type="match status" value="1"/>
</dbReference>
<accession>A0A6J7EVJ3</accession>
<keyword evidence="1" id="KW-0645">Protease</keyword>
<dbReference type="SUPFAM" id="SSF50156">
    <property type="entry name" value="PDZ domain-like"/>
    <property type="match status" value="1"/>
</dbReference>
<dbReference type="GO" id="GO:0006508">
    <property type="term" value="P:proteolysis"/>
    <property type="evidence" value="ECO:0007669"/>
    <property type="project" value="UniProtKB-KW"/>
</dbReference>
<dbReference type="PROSITE" id="PS50106">
    <property type="entry name" value="PDZ"/>
    <property type="match status" value="1"/>
</dbReference>